<gene>
    <name evidence="1" type="ORF">AVDCRST_MAG78-1493</name>
</gene>
<evidence type="ECO:0000313" key="1">
    <source>
        <dbReference type="EMBL" id="CAA9427813.1"/>
    </source>
</evidence>
<proteinExistence type="predicted"/>
<sequence>MTELIEKDHGGYEVRKLPDGEVCVWYPDHFVLECECGGLLLCVDSASLCRCGADHSNLVRSLFDDQIGAWSYPWYQERPLLPEEGPFSLG</sequence>
<name>A0A6J4PWG5_9ACTN</name>
<organism evidence="1">
    <name type="scientific">uncultured Rubrobacteraceae bacterium</name>
    <dbReference type="NCBI Taxonomy" id="349277"/>
    <lineage>
        <taxon>Bacteria</taxon>
        <taxon>Bacillati</taxon>
        <taxon>Actinomycetota</taxon>
        <taxon>Rubrobacteria</taxon>
        <taxon>Rubrobacterales</taxon>
        <taxon>Rubrobacteraceae</taxon>
        <taxon>environmental samples</taxon>
    </lineage>
</organism>
<reference evidence="1" key="1">
    <citation type="submission" date="2020-02" db="EMBL/GenBank/DDBJ databases">
        <authorList>
            <person name="Meier V. D."/>
        </authorList>
    </citation>
    <scope>NUCLEOTIDE SEQUENCE</scope>
    <source>
        <strain evidence="1">AVDCRST_MAG78</strain>
    </source>
</reference>
<accession>A0A6J4PWG5</accession>
<protein>
    <submittedName>
        <fullName evidence="1">Uncharacterized protein</fullName>
    </submittedName>
</protein>
<dbReference type="AlphaFoldDB" id="A0A6J4PWG5"/>
<dbReference type="EMBL" id="CADCVB010000098">
    <property type="protein sequence ID" value="CAA9427813.1"/>
    <property type="molecule type" value="Genomic_DNA"/>
</dbReference>